<dbReference type="Proteomes" id="UP000361836">
    <property type="component" value="Unassembled WGS sequence"/>
</dbReference>
<dbReference type="GO" id="GO:0003700">
    <property type="term" value="F:DNA-binding transcription factor activity"/>
    <property type="evidence" value="ECO:0007669"/>
    <property type="project" value="InterPro"/>
</dbReference>
<dbReference type="EMBL" id="CABWIE010000019">
    <property type="protein sequence ID" value="VWL96541.1"/>
    <property type="molecule type" value="Genomic_DNA"/>
</dbReference>
<keyword evidence="5" id="KW-1185">Reference proteome</keyword>
<evidence type="ECO:0000313" key="5">
    <source>
        <dbReference type="Proteomes" id="UP000361836"/>
    </source>
</evidence>
<dbReference type="SMART" id="SM00342">
    <property type="entry name" value="HTH_ARAC"/>
    <property type="match status" value="1"/>
</dbReference>
<dbReference type="InterPro" id="IPR011051">
    <property type="entry name" value="RmlC_Cupin_sf"/>
</dbReference>
<organism evidence="4 5">
    <name type="scientific">Collinsella aerofaciens</name>
    <dbReference type="NCBI Taxonomy" id="74426"/>
    <lineage>
        <taxon>Bacteria</taxon>
        <taxon>Bacillati</taxon>
        <taxon>Actinomycetota</taxon>
        <taxon>Coriobacteriia</taxon>
        <taxon>Coriobacteriales</taxon>
        <taxon>Coriobacteriaceae</taxon>
        <taxon>Collinsella</taxon>
    </lineage>
</organism>
<dbReference type="PRINTS" id="PR00032">
    <property type="entry name" value="HTHARAC"/>
</dbReference>
<sequence>MTPEQLDQELRRLSEHEQLYKRGIDPNQIVPYQSVEESDGIPRSMAISQYNEISGFYIKRHSRFREYPLHRQDEIELAFMYDGSATEIVNGTSFTLRRGQILIVDSNTVHTTLPLGENDILIVVKLSKGNIAPSFFSQLEGGSIIGSFFANSISKGQAHDGYVLFHSENSRRLPLFMNEFLCEWLEPSCCTQSMLKALFNTIVAELANVYESDICGTGHGDNPALEVLTYIEKQYATCSLAEAADTFKMAPDSLSRMLKREAGSSFNKLVQRQRISVAKTLFANTDLPVTAICKQVGYDNISFFYRKFREETGMTPAAYRSSVGLL</sequence>
<protein>
    <submittedName>
        <fullName evidence="4">Arabinose operon regulatory protein</fullName>
    </submittedName>
</protein>
<dbReference type="InterPro" id="IPR014710">
    <property type="entry name" value="RmlC-like_jellyroll"/>
</dbReference>
<dbReference type="RefSeq" id="WP_187324761.1">
    <property type="nucleotide sequence ID" value="NZ_CAAKNU010000035.1"/>
</dbReference>
<gene>
    <name evidence="4" type="primary">araC_2</name>
    <name evidence="4" type="ORF">KCJAJFAP_00428</name>
</gene>
<accession>A0A5K1J1R4</accession>
<proteinExistence type="predicted"/>
<evidence type="ECO:0000256" key="3">
    <source>
        <dbReference type="ARBA" id="ARBA00023163"/>
    </source>
</evidence>
<dbReference type="Pfam" id="PF12833">
    <property type="entry name" value="HTH_18"/>
    <property type="match status" value="1"/>
</dbReference>
<dbReference type="PROSITE" id="PS01124">
    <property type="entry name" value="HTH_ARAC_FAMILY_2"/>
    <property type="match status" value="1"/>
</dbReference>
<dbReference type="PANTHER" id="PTHR43280:SF28">
    <property type="entry name" value="HTH-TYPE TRANSCRIPTIONAL ACTIVATOR RHAS"/>
    <property type="match status" value="1"/>
</dbReference>
<evidence type="ECO:0000313" key="4">
    <source>
        <dbReference type="EMBL" id="VWL96541.1"/>
    </source>
</evidence>
<dbReference type="InterPro" id="IPR020449">
    <property type="entry name" value="Tscrpt_reg_AraC-type_HTH"/>
</dbReference>
<dbReference type="SUPFAM" id="SSF46689">
    <property type="entry name" value="Homeodomain-like"/>
    <property type="match status" value="1"/>
</dbReference>
<dbReference type="InterPro" id="IPR009057">
    <property type="entry name" value="Homeodomain-like_sf"/>
</dbReference>
<dbReference type="Gene3D" id="2.60.120.10">
    <property type="entry name" value="Jelly Rolls"/>
    <property type="match status" value="1"/>
</dbReference>
<keyword evidence="3" id="KW-0804">Transcription</keyword>
<dbReference type="SUPFAM" id="SSF51182">
    <property type="entry name" value="RmlC-like cupins"/>
    <property type="match status" value="1"/>
</dbReference>
<dbReference type="InterPro" id="IPR018060">
    <property type="entry name" value="HTH_AraC"/>
</dbReference>
<keyword evidence="2" id="KW-0238">DNA-binding</keyword>
<evidence type="ECO:0000256" key="1">
    <source>
        <dbReference type="ARBA" id="ARBA00023015"/>
    </source>
</evidence>
<reference evidence="4 5" key="1">
    <citation type="submission" date="2019-10" db="EMBL/GenBank/DDBJ databases">
        <authorList>
            <person name="Wolf R A."/>
        </authorList>
    </citation>
    <scope>NUCLEOTIDE SEQUENCE [LARGE SCALE GENOMIC DNA]</scope>
    <source>
        <strain evidence="4">Collinsella_aerofaciens_MC2</strain>
    </source>
</reference>
<evidence type="ECO:0000256" key="2">
    <source>
        <dbReference type="ARBA" id="ARBA00023125"/>
    </source>
</evidence>
<keyword evidence="1" id="KW-0805">Transcription regulation</keyword>
<dbReference type="PANTHER" id="PTHR43280">
    <property type="entry name" value="ARAC-FAMILY TRANSCRIPTIONAL REGULATOR"/>
    <property type="match status" value="1"/>
</dbReference>
<dbReference type="GO" id="GO:0043565">
    <property type="term" value="F:sequence-specific DNA binding"/>
    <property type="evidence" value="ECO:0007669"/>
    <property type="project" value="InterPro"/>
</dbReference>
<dbReference type="Gene3D" id="1.10.10.60">
    <property type="entry name" value="Homeodomain-like"/>
    <property type="match status" value="2"/>
</dbReference>
<name>A0A5K1J1R4_9ACTN</name>
<dbReference type="AlphaFoldDB" id="A0A5K1J1R4"/>